<dbReference type="InterPro" id="IPR006171">
    <property type="entry name" value="TOPRIM_dom"/>
</dbReference>
<dbReference type="InterPro" id="IPR050219">
    <property type="entry name" value="DnaG_primase"/>
</dbReference>
<feature type="region of interest" description="Disordered" evidence="14">
    <location>
        <begin position="434"/>
        <end position="456"/>
    </location>
</feature>
<sequence length="664" mass="75201">MRFEPSLLDQIRARLPISQVVGRRVTYDKRKSQPARGDFWACCPFHKEKTSSFHCDDRRGIYHCFGCGATGDHFKFLTETEGLTFPEAVERLAEEAGVPLPKADPRDREREAVRVDLAGACEIAAKFFEQKLRSPEGKPARDYMLKRGILEKTSIEFRFGYAPDERDALKRHLIQNDVKEETGIAAGLLIKPEDGRASYDRFRGRLMIPIHDERGRVVAFGGRTLDPEGQPKYLNSPETPLFHKGTMLFNVHRAREAAHKSGTIIVTEGYMDAISVYQAGIRNVTAALGTAFTEDHIARLWRFAAEPVICFDGDKAGVSAAHRAIDRILPALRSGYSFNFCFLPGGQDPDDIVRSGGADAFLAEVAKARPLSEVLWDREAADARVDTPERKAALEARIDELVRQIKDDRVARRYRLALRVNMSELFWSHDRKGRGEGRGDFRGEGRGEFRGGERRDKQGLAVTAELRAPSEPDLANIERVLLGLAVEYPDLYEANMERLARLDFHVAALEDFKQALYRIAVDFDADSVSDFYEGLDARFYFVLNEVHGDEIKREDGVSIGRGHKLRERLPILRFHPPESFVETCFDLLIERLCLRALSADIERDMKTVTAETDENVTAYIYELTRDLNRRREELFRREQELAEEAKAIRDATTGGGSSQSALWK</sequence>
<accession>A0A1I4UIV9</accession>
<dbReference type="EC" id="2.7.7.101" evidence="12"/>
<evidence type="ECO:0000313" key="17">
    <source>
        <dbReference type="Proteomes" id="UP000233491"/>
    </source>
</evidence>
<reference evidence="16 17" key="1">
    <citation type="submission" date="2017-12" db="EMBL/GenBank/DDBJ databases">
        <title>Anaerobic carbon monoxide metabolism by Pleomorphomonas carboxyditropha sp. nov., a new mesophilic hydrogenogenic carboxidotroph.</title>
        <authorList>
            <person name="Esquivel-Elizondo S."/>
            <person name="Krajmalnik-Brown R."/>
        </authorList>
    </citation>
    <scope>NUCLEOTIDE SEQUENCE [LARGE SCALE GENOMIC DNA]</scope>
    <source>
        <strain evidence="16 17">R5-392</strain>
    </source>
</reference>
<dbReference type="RefSeq" id="WP_101289235.1">
    <property type="nucleotide sequence ID" value="NZ_FOUQ01000008.1"/>
</dbReference>
<dbReference type="InterPro" id="IPR013264">
    <property type="entry name" value="DNAG_N"/>
</dbReference>
<dbReference type="SUPFAM" id="SSF56731">
    <property type="entry name" value="DNA primase core"/>
    <property type="match status" value="1"/>
</dbReference>
<feature type="domain" description="Toprim" evidence="15">
    <location>
        <begin position="262"/>
        <end position="344"/>
    </location>
</feature>
<protein>
    <recommendedName>
        <fullName evidence="12">DNA primase</fullName>
        <ecNumber evidence="12">2.7.7.101</ecNumber>
    </recommendedName>
</protein>
<feature type="zinc finger region" description="CHC2-type" evidence="12">
    <location>
        <begin position="43"/>
        <end position="67"/>
    </location>
</feature>
<keyword evidence="17" id="KW-1185">Reference proteome</keyword>
<organism evidence="16 17">
    <name type="scientific">Pleomorphomonas diazotrophica</name>
    <dbReference type="NCBI Taxonomy" id="1166257"/>
    <lineage>
        <taxon>Bacteria</taxon>
        <taxon>Pseudomonadati</taxon>
        <taxon>Pseudomonadota</taxon>
        <taxon>Alphaproteobacteria</taxon>
        <taxon>Hyphomicrobiales</taxon>
        <taxon>Pleomorphomonadaceae</taxon>
        <taxon>Pleomorphomonas</taxon>
    </lineage>
</organism>
<evidence type="ECO:0000256" key="12">
    <source>
        <dbReference type="HAMAP-Rule" id="MF_00974"/>
    </source>
</evidence>
<dbReference type="Gene3D" id="3.40.1360.10">
    <property type="match status" value="1"/>
</dbReference>
<dbReference type="GO" id="GO:1990077">
    <property type="term" value="C:primosome complex"/>
    <property type="evidence" value="ECO:0007669"/>
    <property type="project" value="UniProtKB-KW"/>
</dbReference>
<gene>
    <name evidence="12" type="primary">dnaG</name>
    <name evidence="16" type="ORF">CXZ10_10755</name>
</gene>
<dbReference type="OrthoDB" id="9803773at2"/>
<dbReference type="GO" id="GO:0003899">
    <property type="term" value="F:DNA-directed RNA polymerase activity"/>
    <property type="evidence" value="ECO:0007669"/>
    <property type="project" value="UniProtKB-UniRule"/>
</dbReference>
<keyword evidence="3 12" id="KW-0808">Transferase</keyword>
<dbReference type="GO" id="GO:0005737">
    <property type="term" value="C:cytoplasm"/>
    <property type="evidence" value="ECO:0007669"/>
    <property type="project" value="TreeGrafter"/>
</dbReference>
<dbReference type="GO" id="GO:0003677">
    <property type="term" value="F:DNA binding"/>
    <property type="evidence" value="ECO:0007669"/>
    <property type="project" value="UniProtKB-KW"/>
</dbReference>
<dbReference type="Pfam" id="PF08275">
    <property type="entry name" value="DNAG_N"/>
    <property type="match status" value="1"/>
</dbReference>
<dbReference type="InterPro" id="IPR036977">
    <property type="entry name" value="DNA_primase_Znf_CHC2"/>
</dbReference>
<dbReference type="Gene3D" id="3.90.980.10">
    <property type="entry name" value="DNA primase, catalytic core, N-terminal domain"/>
    <property type="match status" value="1"/>
</dbReference>
<keyword evidence="11 12" id="KW-0804">Transcription</keyword>
<evidence type="ECO:0000256" key="8">
    <source>
        <dbReference type="ARBA" id="ARBA00022833"/>
    </source>
</evidence>
<evidence type="ECO:0000256" key="10">
    <source>
        <dbReference type="ARBA" id="ARBA00023125"/>
    </source>
</evidence>
<name>A0A1I4UIV9_9HYPH</name>
<dbReference type="Proteomes" id="UP000233491">
    <property type="component" value="Unassembled WGS sequence"/>
</dbReference>
<keyword evidence="5 12" id="KW-0235">DNA replication</keyword>
<keyword evidence="1 12" id="KW-0240">DNA-directed RNA polymerase</keyword>
<keyword evidence="10 12" id="KW-0238">DNA-binding</keyword>
<dbReference type="PANTHER" id="PTHR30313:SF2">
    <property type="entry name" value="DNA PRIMASE"/>
    <property type="match status" value="1"/>
</dbReference>
<comment type="function">
    <text evidence="12">RNA polymerase that catalyzes the synthesis of short RNA molecules used as primers for DNA polymerase during DNA replication.</text>
</comment>
<evidence type="ECO:0000256" key="13">
    <source>
        <dbReference type="SAM" id="Coils"/>
    </source>
</evidence>
<dbReference type="InterPro" id="IPR034151">
    <property type="entry name" value="TOPRIM_DnaG_bac"/>
</dbReference>
<dbReference type="FunFam" id="3.40.1360.10:FF:000002">
    <property type="entry name" value="DNA primase"/>
    <property type="match status" value="1"/>
</dbReference>
<dbReference type="FunFam" id="3.90.980.10:FF:000001">
    <property type="entry name" value="DNA primase"/>
    <property type="match status" value="1"/>
</dbReference>
<dbReference type="GO" id="GO:0008270">
    <property type="term" value="F:zinc ion binding"/>
    <property type="evidence" value="ECO:0007669"/>
    <property type="project" value="UniProtKB-UniRule"/>
</dbReference>
<comment type="catalytic activity">
    <reaction evidence="12">
        <text>ssDNA + n NTP = ssDNA/pppN(pN)n-1 hybrid + (n-1) diphosphate.</text>
        <dbReference type="EC" id="2.7.7.101"/>
    </reaction>
</comment>
<evidence type="ECO:0000256" key="11">
    <source>
        <dbReference type="ARBA" id="ARBA00023163"/>
    </source>
</evidence>
<dbReference type="PANTHER" id="PTHR30313">
    <property type="entry name" value="DNA PRIMASE"/>
    <property type="match status" value="1"/>
</dbReference>
<dbReference type="SMART" id="SM00493">
    <property type="entry name" value="TOPRIM"/>
    <property type="match status" value="1"/>
</dbReference>
<feature type="coiled-coil region" evidence="13">
    <location>
        <begin position="624"/>
        <end position="651"/>
    </location>
</feature>
<keyword evidence="4 12" id="KW-0548">Nucleotidyltransferase</keyword>
<evidence type="ECO:0000256" key="2">
    <source>
        <dbReference type="ARBA" id="ARBA00022515"/>
    </source>
</evidence>
<evidence type="ECO:0000259" key="15">
    <source>
        <dbReference type="PROSITE" id="PS50880"/>
    </source>
</evidence>
<dbReference type="GO" id="GO:0006269">
    <property type="term" value="P:DNA replication, synthesis of primer"/>
    <property type="evidence" value="ECO:0007669"/>
    <property type="project" value="UniProtKB-UniRule"/>
</dbReference>
<evidence type="ECO:0000256" key="9">
    <source>
        <dbReference type="ARBA" id="ARBA00022842"/>
    </source>
</evidence>
<comment type="caution">
    <text evidence="16">The sequence shown here is derived from an EMBL/GenBank/DDBJ whole genome shotgun (WGS) entry which is preliminary data.</text>
</comment>
<keyword evidence="8 12" id="KW-0862">Zinc</keyword>
<comment type="subunit">
    <text evidence="12">Monomer. Interacts with DnaB.</text>
</comment>
<comment type="domain">
    <text evidence="12">Contains an N-terminal zinc-binding domain, a central core domain that contains the primase activity, and a C-terminal DnaB-binding domain.</text>
</comment>
<dbReference type="InterPro" id="IPR030846">
    <property type="entry name" value="DnaG_bac"/>
</dbReference>
<keyword evidence="13" id="KW-0175">Coiled coil</keyword>
<comment type="similarity">
    <text evidence="12">Belongs to the DnaG primase family.</text>
</comment>
<evidence type="ECO:0000256" key="4">
    <source>
        <dbReference type="ARBA" id="ARBA00022695"/>
    </source>
</evidence>
<dbReference type="NCBIfam" id="TIGR01391">
    <property type="entry name" value="dnaG"/>
    <property type="match status" value="1"/>
</dbReference>
<evidence type="ECO:0000256" key="1">
    <source>
        <dbReference type="ARBA" id="ARBA00022478"/>
    </source>
</evidence>
<evidence type="ECO:0000313" key="16">
    <source>
        <dbReference type="EMBL" id="PKR89228.1"/>
    </source>
</evidence>
<dbReference type="Pfam" id="PF01807">
    <property type="entry name" value="Zn_ribbon_DnaG"/>
    <property type="match status" value="1"/>
</dbReference>
<evidence type="ECO:0000256" key="7">
    <source>
        <dbReference type="ARBA" id="ARBA00022771"/>
    </source>
</evidence>
<keyword evidence="9" id="KW-0460">Magnesium</keyword>
<comment type="cofactor">
    <cofactor evidence="12">
        <name>Zn(2+)</name>
        <dbReference type="ChEBI" id="CHEBI:29105"/>
    </cofactor>
    <text evidence="12">Binds 1 zinc ion per monomer.</text>
</comment>
<evidence type="ECO:0000256" key="5">
    <source>
        <dbReference type="ARBA" id="ARBA00022705"/>
    </source>
</evidence>
<dbReference type="SUPFAM" id="SSF57783">
    <property type="entry name" value="Zinc beta-ribbon"/>
    <property type="match status" value="1"/>
</dbReference>
<dbReference type="Gene3D" id="3.90.580.10">
    <property type="entry name" value="Zinc finger, CHC2-type domain"/>
    <property type="match status" value="1"/>
</dbReference>
<dbReference type="HAMAP" id="MF_00974">
    <property type="entry name" value="DNA_primase_DnaG"/>
    <property type="match status" value="1"/>
</dbReference>
<proteinExistence type="inferred from homology"/>
<evidence type="ECO:0000256" key="6">
    <source>
        <dbReference type="ARBA" id="ARBA00022723"/>
    </source>
</evidence>
<dbReference type="AlphaFoldDB" id="A0A1I4UIV9"/>
<dbReference type="PROSITE" id="PS50880">
    <property type="entry name" value="TOPRIM"/>
    <property type="match status" value="1"/>
</dbReference>
<dbReference type="CDD" id="cd03364">
    <property type="entry name" value="TOPRIM_DnaG_primases"/>
    <property type="match status" value="1"/>
</dbReference>
<keyword evidence="6 12" id="KW-0479">Metal-binding</keyword>
<dbReference type="InterPro" id="IPR002694">
    <property type="entry name" value="Znf_CHC2"/>
</dbReference>
<evidence type="ECO:0000256" key="3">
    <source>
        <dbReference type="ARBA" id="ARBA00022679"/>
    </source>
</evidence>
<dbReference type="GO" id="GO:0000428">
    <property type="term" value="C:DNA-directed RNA polymerase complex"/>
    <property type="evidence" value="ECO:0007669"/>
    <property type="project" value="UniProtKB-KW"/>
</dbReference>
<dbReference type="InterPro" id="IPR006295">
    <property type="entry name" value="DNA_primase_DnaG"/>
</dbReference>
<keyword evidence="7 12" id="KW-0863">Zinc-finger</keyword>
<dbReference type="SMART" id="SM00400">
    <property type="entry name" value="ZnF_CHCC"/>
    <property type="match status" value="1"/>
</dbReference>
<keyword evidence="2 12" id="KW-0639">Primosome</keyword>
<dbReference type="EMBL" id="PJNW01000007">
    <property type="protein sequence ID" value="PKR89228.1"/>
    <property type="molecule type" value="Genomic_DNA"/>
</dbReference>
<dbReference type="InterPro" id="IPR037068">
    <property type="entry name" value="DNA_primase_core_N_sf"/>
</dbReference>
<dbReference type="Pfam" id="PF13662">
    <property type="entry name" value="Toprim_4"/>
    <property type="match status" value="1"/>
</dbReference>
<evidence type="ECO:0000256" key="14">
    <source>
        <dbReference type="SAM" id="MobiDB-lite"/>
    </source>
</evidence>